<evidence type="ECO:0000259" key="2">
    <source>
        <dbReference type="PROSITE" id="PS51833"/>
    </source>
</evidence>
<organism evidence="3 4">
    <name type="scientific">Pseudogulbenkiania subflava DSM 22618</name>
    <dbReference type="NCBI Taxonomy" id="1123014"/>
    <lineage>
        <taxon>Bacteria</taxon>
        <taxon>Pseudomonadati</taxon>
        <taxon>Pseudomonadota</taxon>
        <taxon>Betaproteobacteria</taxon>
        <taxon>Neisseriales</taxon>
        <taxon>Chromobacteriaceae</taxon>
        <taxon>Pseudogulbenkiania</taxon>
    </lineage>
</organism>
<sequence>MLKQLFGGLLGKDKQSAPGNEPGPASAPLASPPARVLDGTDALAPLHHVQTLGFVSHQPVQDKDQRVVAYEFIVKGSQDGAKSAAHKRTFDRLLLTTLRNMNVFRLLAYRRAFIHLSLASLDDLPSPDLPANSCIFILDMLPGDVLDEALMSRLDSLRQAGLRFAVEPASVGSQPAALALYQRMDYLVLDFAAPNARMLFPLLEKLPQRFPHVRWLGRNINSAEELDLCLHSPGSQHFALFHGSYLNVAQPRNANKNEGANQGRVLEVMRLLRANAPIDEIEAQFKLDSLLLFKLMRYVNSPINGLNRKVQTIEEGIMLLGRGNLFKWLSLMLFTSESDSGSALTLMEKSLIRARFMEELGLAHGNKLEAEHLFLTGMFSLLGTLLNTTLAEALAPLDLPMMIADALLRGKGLFAEPLQLALACEQDDNDAIARLSASQRVSLEQVTGIHMDAVVWAQEVLKESDVQNDVEGV</sequence>
<dbReference type="Pfam" id="PF08668">
    <property type="entry name" value="HDOD"/>
    <property type="match status" value="1"/>
</dbReference>
<dbReference type="SUPFAM" id="SSF109604">
    <property type="entry name" value="HD-domain/PDEase-like"/>
    <property type="match status" value="1"/>
</dbReference>
<accession>A0A1Y6BMI0</accession>
<feature type="domain" description="HDOD" evidence="2">
    <location>
        <begin position="258"/>
        <end position="445"/>
    </location>
</feature>
<dbReference type="AlphaFoldDB" id="A0A1Y6BMI0"/>
<feature type="compositionally biased region" description="Low complexity" evidence="1">
    <location>
        <begin position="24"/>
        <end position="34"/>
    </location>
</feature>
<proteinExistence type="predicted"/>
<evidence type="ECO:0000313" key="4">
    <source>
        <dbReference type="Proteomes" id="UP000192920"/>
    </source>
</evidence>
<protein>
    <submittedName>
        <fullName evidence="3">EAL and modified HD-GYP domain-containing signal transduction protein</fullName>
    </submittedName>
</protein>
<dbReference type="Proteomes" id="UP000192920">
    <property type="component" value="Unassembled WGS sequence"/>
</dbReference>
<dbReference type="EMBL" id="FXAG01000005">
    <property type="protein sequence ID" value="SMF11429.1"/>
    <property type="molecule type" value="Genomic_DNA"/>
</dbReference>
<dbReference type="InterPro" id="IPR052340">
    <property type="entry name" value="RNase_Y/CdgJ"/>
</dbReference>
<dbReference type="STRING" id="1123014.SAMN02745746_01404"/>
<dbReference type="InterPro" id="IPR013976">
    <property type="entry name" value="HDOD"/>
</dbReference>
<name>A0A1Y6BMI0_9NEIS</name>
<dbReference type="PANTHER" id="PTHR33525:SF4">
    <property type="entry name" value="CYCLIC DI-GMP PHOSPHODIESTERASE CDGJ"/>
    <property type="match status" value="1"/>
</dbReference>
<evidence type="ECO:0000313" key="3">
    <source>
        <dbReference type="EMBL" id="SMF11429.1"/>
    </source>
</evidence>
<dbReference type="PANTHER" id="PTHR33525">
    <property type="match status" value="1"/>
</dbReference>
<reference evidence="4" key="1">
    <citation type="submission" date="2017-04" db="EMBL/GenBank/DDBJ databases">
        <authorList>
            <person name="Varghese N."/>
            <person name="Submissions S."/>
        </authorList>
    </citation>
    <scope>NUCLEOTIDE SEQUENCE [LARGE SCALE GENOMIC DNA]</scope>
    <source>
        <strain evidence="4">DSM 22618</strain>
    </source>
</reference>
<evidence type="ECO:0000256" key="1">
    <source>
        <dbReference type="SAM" id="MobiDB-lite"/>
    </source>
</evidence>
<dbReference type="Gene3D" id="1.10.3210.10">
    <property type="entry name" value="Hypothetical protein af1432"/>
    <property type="match status" value="1"/>
</dbReference>
<feature type="region of interest" description="Disordered" evidence="1">
    <location>
        <begin position="11"/>
        <end position="34"/>
    </location>
</feature>
<dbReference type="RefSeq" id="WP_085275709.1">
    <property type="nucleotide sequence ID" value="NZ_FXAG01000005.1"/>
</dbReference>
<dbReference type="PROSITE" id="PS51833">
    <property type="entry name" value="HDOD"/>
    <property type="match status" value="1"/>
</dbReference>
<keyword evidence="4" id="KW-1185">Reference proteome</keyword>
<gene>
    <name evidence="3" type="ORF">SAMN02745746_01404</name>
</gene>